<dbReference type="KEGG" id="vg:14017093"/>
<dbReference type="RefSeq" id="YP_007010915.1">
    <property type="nucleotide sequence ID" value="NC_019543.1"/>
</dbReference>
<keyword evidence="2" id="KW-1185">Reference proteome</keyword>
<gene>
    <name evidence="1" type="primary">ndd</name>
    <name evidence="1" type="ORF">Aes508_226</name>
</gene>
<evidence type="ECO:0000313" key="2">
    <source>
        <dbReference type="Proteomes" id="UP000003289"/>
    </source>
</evidence>
<organism evidence="1 2">
    <name type="scientific">Aeromonas phage Aes508</name>
    <dbReference type="NCBI Taxonomy" id="1198013"/>
    <lineage>
        <taxon>Viruses</taxon>
        <taxon>Duplodnaviria</taxon>
        <taxon>Heunggongvirae</taxon>
        <taxon>Uroviricota</taxon>
        <taxon>Caudoviricetes</taxon>
        <taxon>Pantevenvirales</taxon>
        <taxon>Straboviridae</taxon>
        <taxon>Tulanevirus</taxon>
        <taxon>Tulanevirus aes508</taxon>
    </lineage>
</organism>
<proteinExistence type="predicted"/>
<sequence>MKTNLTAQNLVKAGARLVGTFSPHREDNIKFVFAHGKDTTDLGKKGFYIITKSGVAVAKTFAADQESRLGFNDTRNRVLACSYSNKITGMPMIVGNEVIDGRKDHNVYYIPLDNASRLINVQQLELFGENRKKDQSFTAVSRQLFKVYNFEYQKR</sequence>
<reference evidence="1 2" key="1">
    <citation type="submission" date="2011-07" db="EMBL/GenBank/DDBJ databases">
        <title>Aeromonas salmonicida phage Aes508 complete genome.</title>
        <authorList>
            <person name="Petrov V.M."/>
            <person name="Ratnayaka S."/>
            <person name="Karam J.D."/>
        </authorList>
    </citation>
    <scope>NUCLEOTIDE SEQUENCE [LARGE SCALE GENOMIC DNA]</scope>
</reference>
<name>J7KF61_9CAUD</name>
<dbReference type="Proteomes" id="UP000003289">
    <property type="component" value="Segment"/>
</dbReference>
<protein>
    <submittedName>
        <fullName evidence="1">Host nucleoid disrupting protein</fullName>
    </submittedName>
</protein>
<evidence type="ECO:0000313" key="1">
    <source>
        <dbReference type="EMBL" id="AFQ97308.1"/>
    </source>
</evidence>
<dbReference type="EMBL" id="JN377894">
    <property type="protein sequence ID" value="AFQ97308.1"/>
    <property type="molecule type" value="Genomic_DNA"/>
</dbReference>
<accession>J7KF61</accession>
<dbReference type="GeneID" id="14017093"/>